<dbReference type="SUPFAM" id="SSF53254">
    <property type="entry name" value="Phosphoglycerate mutase-like"/>
    <property type="match status" value="1"/>
</dbReference>
<dbReference type="KEGG" id="ctp:CTRG_05833"/>
<dbReference type="GeneID" id="8300182"/>
<dbReference type="OrthoDB" id="496981at2759"/>
<dbReference type="STRING" id="294747.C5MIE0"/>
<evidence type="ECO:0000313" key="2">
    <source>
        <dbReference type="Proteomes" id="UP000002037"/>
    </source>
</evidence>
<keyword evidence="2" id="KW-1185">Reference proteome</keyword>
<dbReference type="HOGENOM" id="CLU_039184_0_3_1"/>
<sequence>MNMILTKNLIMVSLLYFSTAVLSFAQIILASDKLTLPKFESSSKFFAQSDPDVPINKVNVSDNFGLQTDKYSWSDVISSLSSNEKLFLIQRHGEGWHNIAPSNFSQEDWDCFWQLQQGYDGVIWADAELTPNGVKQIQKLSKQINDTDELPWPSRFFVSPLRRTLETWQLTWLDLNYSTPLIKESARETYGIQAESQRHNKSYIHEHFPLFEFEDGFNELDELWKPNLRETSQHRKYRAASLLTEIFANTTADDKVISLVTHSGLISSILDVVGHRSYTMQTGGLIPVVIHKKKNKTKTYNLDKPDKTYSDICPNPPESISGAPSDYTTIAT</sequence>
<dbReference type="EMBL" id="GG692404">
    <property type="protein sequence ID" value="EER30434.1"/>
    <property type="molecule type" value="Genomic_DNA"/>
</dbReference>
<dbReference type="Pfam" id="PF00300">
    <property type="entry name" value="His_Phos_1"/>
    <property type="match status" value="1"/>
</dbReference>
<dbReference type="InterPro" id="IPR050275">
    <property type="entry name" value="PGM_Phosphatase"/>
</dbReference>
<dbReference type="PANTHER" id="PTHR48100:SF1">
    <property type="entry name" value="HISTIDINE PHOSPHATASE FAMILY PROTEIN-RELATED"/>
    <property type="match status" value="1"/>
</dbReference>
<dbReference type="GO" id="GO:0005737">
    <property type="term" value="C:cytoplasm"/>
    <property type="evidence" value="ECO:0007669"/>
    <property type="project" value="TreeGrafter"/>
</dbReference>
<dbReference type="eggNOG" id="KOG4754">
    <property type="taxonomic scope" value="Eukaryota"/>
</dbReference>
<dbReference type="RefSeq" id="XP_002546355.1">
    <property type="nucleotide sequence ID" value="XM_002546309.1"/>
</dbReference>
<organism evidence="1 2">
    <name type="scientific">Candida tropicalis (strain ATCC MYA-3404 / T1)</name>
    <name type="common">Yeast</name>
    <dbReference type="NCBI Taxonomy" id="294747"/>
    <lineage>
        <taxon>Eukaryota</taxon>
        <taxon>Fungi</taxon>
        <taxon>Dikarya</taxon>
        <taxon>Ascomycota</taxon>
        <taxon>Saccharomycotina</taxon>
        <taxon>Pichiomycetes</taxon>
        <taxon>Debaryomycetaceae</taxon>
        <taxon>Candida/Lodderomyces clade</taxon>
        <taxon>Candida</taxon>
    </lineage>
</organism>
<dbReference type="GO" id="GO:0016791">
    <property type="term" value="F:phosphatase activity"/>
    <property type="evidence" value="ECO:0007669"/>
    <property type="project" value="TreeGrafter"/>
</dbReference>
<dbReference type="Gene3D" id="3.40.50.1240">
    <property type="entry name" value="Phosphoglycerate mutase-like"/>
    <property type="match status" value="1"/>
</dbReference>
<dbReference type="PANTHER" id="PTHR48100">
    <property type="entry name" value="BROAD-SPECIFICITY PHOSPHATASE YOR283W-RELATED"/>
    <property type="match status" value="1"/>
</dbReference>
<dbReference type="InterPro" id="IPR029033">
    <property type="entry name" value="His_PPase_superfam"/>
</dbReference>
<reference evidence="1 2" key="1">
    <citation type="journal article" date="2009" name="Nature">
        <title>Evolution of pathogenicity and sexual reproduction in eight Candida genomes.</title>
        <authorList>
            <person name="Butler G."/>
            <person name="Rasmussen M.D."/>
            <person name="Lin M.F."/>
            <person name="Santos M.A."/>
            <person name="Sakthikumar S."/>
            <person name="Munro C.A."/>
            <person name="Rheinbay E."/>
            <person name="Grabherr M."/>
            <person name="Forche A."/>
            <person name="Reedy J.L."/>
            <person name="Agrafioti I."/>
            <person name="Arnaud M.B."/>
            <person name="Bates S."/>
            <person name="Brown A.J."/>
            <person name="Brunke S."/>
            <person name="Costanzo M.C."/>
            <person name="Fitzpatrick D.A."/>
            <person name="de Groot P.W."/>
            <person name="Harris D."/>
            <person name="Hoyer L.L."/>
            <person name="Hube B."/>
            <person name="Klis F.M."/>
            <person name="Kodira C."/>
            <person name="Lennard N."/>
            <person name="Logue M.E."/>
            <person name="Martin R."/>
            <person name="Neiman A.M."/>
            <person name="Nikolaou E."/>
            <person name="Quail M.A."/>
            <person name="Quinn J."/>
            <person name="Santos M.C."/>
            <person name="Schmitzberger F.F."/>
            <person name="Sherlock G."/>
            <person name="Shah P."/>
            <person name="Silverstein K.A."/>
            <person name="Skrzypek M.S."/>
            <person name="Soll D."/>
            <person name="Staggs R."/>
            <person name="Stansfield I."/>
            <person name="Stumpf M.P."/>
            <person name="Sudbery P.E."/>
            <person name="Srikantha T."/>
            <person name="Zeng Q."/>
            <person name="Berman J."/>
            <person name="Berriman M."/>
            <person name="Heitman J."/>
            <person name="Gow N.A."/>
            <person name="Lorenz M.C."/>
            <person name="Birren B.W."/>
            <person name="Kellis M."/>
            <person name="Cuomo C.A."/>
        </authorList>
    </citation>
    <scope>NUCLEOTIDE SEQUENCE [LARGE SCALE GENOMIC DNA]</scope>
    <source>
        <strain evidence="2">ATCC MYA-3404 / T1</strain>
    </source>
</reference>
<proteinExistence type="predicted"/>
<name>C5MIE0_CANTT</name>
<protein>
    <recommendedName>
        <fullName evidence="3">Phosphomutase-like protein 3</fullName>
    </recommendedName>
</protein>
<evidence type="ECO:0008006" key="3">
    <source>
        <dbReference type="Google" id="ProtNLM"/>
    </source>
</evidence>
<dbReference type="InterPro" id="IPR013078">
    <property type="entry name" value="His_Pase_superF_clade-1"/>
</dbReference>
<dbReference type="Proteomes" id="UP000002037">
    <property type="component" value="Unassembled WGS sequence"/>
</dbReference>
<accession>C5MIE0</accession>
<dbReference type="AlphaFoldDB" id="C5MIE0"/>
<gene>
    <name evidence="1" type="ORF">CTRG_05833</name>
</gene>
<dbReference type="VEuPathDB" id="FungiDB:CTRG_05833"/>
<evidence type="ECO:0000313" key="1">
    <source>
        <dbReference type="EMBL" id="EER30434.1"/>
    </source>
</evidence>
<dbReference type="CDD" id="cd07067">
    <property type="entry name" value="HP_PGM_like"/>
    <property type="match status" value="1"/>
</dbReference>